<evidence type="ECO:0000256" key="1">
    <source>
        <dbReference type="ARBA" id="ARBA00005417"/>
    </source>
</evidence>
<dbReference type="InterPro" id="IPR017871">
    <property type="entry name" value="ABC_transporter-like_CS"/>
</dbReference>
<dbReference type="Proteomes" id="UP000514752">
    <property type="component" value="Chromosome"/>
</dbReference>
<dbReference type="PANTHER" id="PTHR43117:SF4">
    <property type="entry name" value="OSMOPROTECTANT IMPORT ATP-BINDING PROTEIN OSMV"/>
    <property type="match status" value="1"/>
</dbReference>
<name>A0A7D7RVD1_9NEIS</name>
<dbReference type="SMART" id="SM00382">
    <property type="entry name" value="AAA"/>
    <property type="match status" value="1"/>
</dbReference>
<dbReference type="SUPFAM" id="SSF52540">
    <property type="entry name" value="P-loop containing nucleoside triphosphate hydrolases"/>
    <property type="match status" value="1"/>
</dbReference>
<reference evidence="7 8" key="1">
    <citation type="submission" date="2020-07" db="EMBL/GenBank/DDBJ databases">
        <title>Genomic diversity of species in the Neisseriaceae family.</title>
        <authorList>
            <person name="Vincent A.T."/>
            <person name="Bernet E."/>
            <person name="Veyrier F.J."/>
        </authorList>
    </citation>
    <scope>NUCLEOTIDE SEQUENCE [LARGE SCALE GENOMIC DNA]</scope>
    <source>
        <strain evidence="7 8">DSM 22244</strain>
    </source>
</reference>
<evidence type="ECO:0000256" key="3">
    <source>
        <dbReference type="ARBA" id="ARBA00022475"/>
    </source>
</evidence>
<dbReference type="GO" id="GO:0005524">
    <property type="term" value="F:ATP binding"/>
    <property type="evidence" value="ECO:0007669"/>
    <property type="project" value="UniProtKB-KW"/>
</dbReference>
<dbReference type="EMBL" id="CP059567">
    <property type="protein sequence ID" value="QMT40744.1"/>
    <property type="molecule type" value="Genomic_DNA"/>
</dbReference>
<dbReference type="Pfam" id="PF00005">
    <property type="entry name" value="ABC_tran"/>
    <property type="match status" value="1"/>
</dbReference>
<evidence type="ECO:0000256" key="5">
    <source>
        <dbReference type="ARBA" id="ARBA00022840"/>
    </source>
</evidence>
<dbReference type="PANTHER" id="PTHR43117">
    <property type="entry name" value="OSMOPROTECTANT IMPORT ATP-BINDING PROTEIN OSMV"/>
    <property type="match status" value="1"/>
</dbReference>
<dbReference type="AlphaFoldDB" id="A0A7D7RVD1"/>
<dbReference type="Gene3D" id="3.40.50.300">
    <property type="entry name" value="P-loop containing nucleotide triphosphate hydrolases"/>
    <property type="match status" value="1"/>
</dbReference>
<keyword evidence="2" id="KW-0813">Transport</keyword>
<dbReference type="KEGG" id="nsg:H3L94_01395"/>
<dbReference type="InterPro" id="IPR003593">
    <property type="entry name" value="AAA+_ATPase"/>
</dbReference>
<feature type="domain" description="ABC transporter" evidence="6">
    <location>
        <begin position="19"/>
        <end position="252"/>
    </location>
</feature>
<dbReference type="GO" id="GO:0015697">
    <property type="term" value="P:quaternary ammonium group transport"/>
    <property type="evidence" value="ECO:0007669"/>
    <property type="project" value="UniProtKB-ARBA"/>
</dbReference>
<keyword evidence="5 7" id="KW-0067">ATP-binding</keyword>
<keyword evidence="4" id="KW-0547">Nucleotide-binding</keyword>
<dbReference type="InterPro" id="IPR027417">
    <property type="entry name" value="P-loop_NTPase"/>
</dbReference>
<dbReference type="PROSITE" id="PS00211">
    <property type="entry name" value="ABC_TRANSPORTER_1"/>
    <property type="match status" value="1"/>
</dbReference>
<keyword evidence="3" id="KW-0472">Membrane</keyword>
<sequence>MIKKDWENKMGATGDSVMIEFRNVSKHYGGQAAVADLNLSVYEGEFFVLVGGSGSGKSTTLRMINALTEPTEGNVYFRGQRIKDYPIRPLRHRIGYVLQQIALFPTMTVAQNIGLMPDILGWSKAARQARMAELLELAGLPAEYAARYPHELSGGEQQRIGILRALAAKPDILLMDEPFSALDPLSRRALQDAIADIHRRLGTTIVFVTHDMQEALRLGCRIGVMEAGRLLQADTPEAVQHHPATPYVASLFRHTQTSVENVLADIAKLSADEQRQLLARWPAAQAY</sequence>
<evidence type="ECO:0000313" key="8">
    <source>
        <dbReference type="Proteomes" id="UP000514752"/>
    </source>
</evidence>
<dbReference type="FunFam" id="3.40.50.300:FF:000425">
    <property type="entry name" value="Probable ABC transporter, ATP-binding subunit"/>
    <property type="match status" value="1"/>
</dbReference>
<dbReference type="PROSITE" id="PS50893">
    <property type="entry name" value="ABC_TRANSPORTER_2"/>
    <property type="match status" value="1"/>
</dbReference>
<dbReference type="GO" id="GO:0016887">
    <property type="term" value="F:ATP hydrolysis activity"/>
    <property type="evidence" value="ECO:0007669"/>
    <property type="project" value="InterPro"/>
</dbReference>
<dbReference type="InterPro" id="IPR003439">
    <property type="entry name" value="ABC_transporter-like_ATP-bd"/>
</dbReference>
<keyword evidence="3" id="KW-1003">Cell membrane</keyword>
<evidence type="ECO:0000313" key="7">
    <source>
        <dbReference type="EMBL" id="QMT40744.1"/>
    </source>
</evidence>
<evidence type="ECO:0000256" key="2">
    <source>
        <dbReference type="ARBA" id="ARBA00022448"/>
    </source>
</evidence>
<protein>
    <submittedName>
        <fullName evidence="7">ABC transporter ATP-binding protein</fullName>
    </submittedName>
</protein>
<gene>
    <name evidence="7" type="ORF">H3L94_01395</name>
</gene>
<proteinExistence type="inferred from homology"/>
<evidence type="ECO:0000259" key="6">
    <source>
        <dbReference type="PROSITE" id="PS50893"/>
    </source>
</evidence>
<accession>A0A7D7RVD1</accession>
<comment type="similarity">
    <text evidence="1">Belongs to the ABC transporter superfamily.</text>
</comment>
<evidence type="ECO:0000256" key="4">
    <source>
        <dbReference type="ARBA" id="ARBA00022741"/>
    </source>
</evidence>
<organism evidence="7 8">
    <name type="scientific">Neisseria shayeganii</name>
    <dbReference type="NCBI Taxonomy" id="607712"/>
    <lineage>
        <taxon>Bacteria</taxon>
        <taxon>Pseudomonadati</taxon>
        <taxon>Pseudomonadota</taxon>
        <taxon>Betaproteobacteria</taxon>
        <taxon>Neisseriales</taxon>
        <taxon>Neisseriaceae</taxon>
        <taxon>Neisseria</taxon>
    </lineage>
</organism>